<organism evidence="3 4">
    <name type="scientific">Scomber scombrus</name>
    <name type="common">Atlantic mackerel</name>
    <name type="synonym">Scomber vernalis</name>
    <dbReference type="NCBI Taxonomy" id="13677"/>
    <lineage>
        <taxon>Eukaryota</taxon>
        <taxon>Metazoa</taxon>
        <taxon>Chordata</taxon>
        <taxon>Craniata</taxon>
        <taxon>Vertebrata</taxon>
        <taxon>Euteleostomi</taxon>
        <taxon>Actinopterygii</taxon>
        <taxon>Neopterygii</taxon>
        <taxon>Teleostei</taxon>
        <taxon>Neoteleostei</taxon>
        <taxon>Acanthomorphata</taxon>
        <taxon>Pelagiaria</taxon>
        <taxon>Scombriformes</taxon>
        <taxon>Scombridae</taxon>
        <taxon>Scomber</taxon>
    </lineage>
</organism>
<keyword evidence="4" id="KW-1185">Reference proteome</keyword>
<dbReference type="SMART" id="SM00343">
    <property type="entry name" value="ZnF_C2HC"/>
    <property type="match status" value="3"/>
</dbReference>
<feature type="domain" description="CCHC-type" evidence="2">
    <location>
        <begin position="112"/>
        <end position="128"/>
    </location>
</feature>
<dbReference type="GO" id="GO:0003690">
    <property type="term" value="F:double-stranded DNA binding"/>
    <property type="evidence" value="ECO:0007669"/>
    <property type="project" value="InterPro"/>
</dbReference>
<sequence>QCLQRFEQKKVNNTRLASIELTALSEREPKAVTVVMYSEKVTTQDINTWLSYHCSVIRNLELRDEDGGRMGARRFYVRLRREGISGVLHHLPSTIQLGLHRGHIFYPGQPKTCRKCGSPNHLASNYNAIFCRNCQSTDHNSKDCDKPMRCNLCSSSGHTFRSCPQSYANRARQSTSAADTLFLTIAEAQPPPEGPGPSNLNQSQVILEQTNVETPQEPTNSQASIETCISQDLQTSHHPSVAASESKREDGMSEETRNEDNNEPAAEEHPNQPALPSTEPEGTIDE</sequence>
<comment type="caution">
    <text evidence="3">The sequence shown here is derived from an EMBL/GenBank/DDBJ whole genome shotgun (WGS) entry which is preliminary data.</text>
</comment>
<dbReference type="GO" id="GO:0003723">
    <property type="term" value="F:RNA binding"/>
    <property type="evidence" value="ECO:0007669"/>
    <property type="project" value="InterPro"/>
</dbReference>
<dbReference type="AlphaFoldDB" id="A0AAV1QFN1"/>
<dbReference type="InterPro" id="IPR001878">
    <property type="entry name" value="Znf_CCHC"/>
</dbReference>
<feature type="domain" description="CCHC-type" evidence="2">
    <location>
        <begin position="130"/>
        <end position="146"/>
    </location>
</feature>
<feature type="compositionally biased region" description="Basic and acidic residues" evidence="1">
    <location>
        <begin position="245"/>
        <end position="270"/>
    </location>
</feature>
<dbReference type="EMBL" id="CAWUFR010001241">
    <property type="protein sequence ID" value="CAK6983227.1"/>
    <property type="molecule type" value="Genomic_DNA"/>
</dbReference>
<evidence type="ECO:0000313" key="4">
    <source>
        <dbReference type="Proteomes" id="UP001314229"/>
    </source>
</evidence>
<evidence type="ECO:0000259" key="2">
    <source>
        <dbReference type="SMART" id="SM00343"/>
    </source>
</evidence>
<name>A0AAV1QFN1_SCOSC</name>
<dbReference type="Gene3D" id="4.10.60.10">
    <property type="entry name" value="Zinc finger, CCHC-type"/>
    <property type="match status" value="1"/>
</dbReference>
<dbReference type="SUPFAM" id="SSF57756">
    <property type="entry name" value="Retrovirus zinc finger-like domains"/>
    <property type="match status" value="1"/>
</dbReference>
<feature type="compositionally biased region" description="Polar residues" evidence="1">
    <location>
        <begin position="228"/>
        <end position="238"/>
    </location>
</feature>
<dbReference type="PANTHER" id="PTHR22639:SF3">
    <property type="entry name" value="ZINC FINGER CCHC DOMAIN-CONTAINING PROTEIN 3"/>
    <property type="match status" value="1"/>
</dbReference>
<feature type="domain" description="CCHC-type" evidence="2">
    <location>
        <begin position="149"/>
        <end position="165"/>
    </location>
</feature>
<accession>A0AAV1QFN1</accession>
<dbReference type="GO" id="GO:0008270">
    <property type="term" value="F:zinc ion binding"/>
    <property type="evidence" value="ECO:0007669"/>
    <property type="project" value="InterPro"/>
</dbReference>
<evidence type="ECO:0000256" key="1">
    <source>
        <dbReference type="SAM" id="MobiDB-lite"/>
    </source>
</evidence>
<dbReference type="GO" id="GO:0002218">
    <property type="term" value="P:activation of innate immune response"/>
    <property type="evidence" value="ECO:0007669"/>
    <property type="project" value="InterPro"/>
</dbReference>
<feature type="non-terminal residue" evidence="3">
    <location>
        <position position="286"/>
    </location>
</feature>
<dbReference type="PANTHER" id="PTHR22639">
    <property type="entry name" value="GAG-RELATED PROTEIN"/>
    <property type="match status" value="1"/>
</dbReference>
<protein>
    <submittedName>
        <fullName evidence="3">Zinc finger CCHC domain-containing protein 3</fullName>
    </submittedName>
</protein>
<dbReference type="Pfam" id="PF23058">
    <property type="entry name" value="RBD_ZCCHC3_2nd"/>
    <property type="match status" value="1"/>
</dbReference>
<evidence type="ECO:0000313" key="3">
    <source>
        <dbReference type="EMBL" id="CAK6983227.1"/>
    </source>
</evidence>
<feature type="region of interest" description="Disordered" evidence="1">
    <location>
        <begin position="228"/>
        <end position="286"/>
    </location>
</feature>
<dbReference type="InterPro" id="IPR042509">
    <property type="entry name" value="ZCCHC3"/>
</dbReference>
<proteinExistence type="predicted"/>
<reference evidence="3 4" key="1">
    <citation type="submission" date="2024-01" db="EMBL/GenBank/DDBJ databases">
        <authorList>
            <person name="Alioto T."/>
            <person name="Alioto T."/>
            <person name="Gomez Garrido J."/>
        </authorList>
    </citation>
    <scope>NUCLEOTIDE SEQUENCE [LARGE SCALE GENOMIC DNA]</scope>
</reference>
<dbReference type="InterPro" id="IPR036875">
    <property type="entry name" value="Znf_CCHC_sf"/>
</dbReference>
<dbReference type="Proteomes" id="UP001314229">
    <property type="component" value="Unassembled WGS sequence"/>
</dbReference>
<gene>
    <name evidence="3" type="ORF">FSCOSCO3_A023668</name>
</gene>
<feature type="non-terminal residue" evidence="3">
    <location>
        <position position="1"/>
    </location>
</feature>
<dbReference type="InterPro" id="IPR057811">
    <property type="entry name" value="RBD_ZCCHC3_2nd"/>
</dbReference>